<accession>A0ABD1FMF9</accession>
<proteinExistence type="predicted"/>
<reference evidence="1 2" key="1">
    <citation type="submission" date="2024-06" db="EMBL/GenBank/DDBJ databases">
        <title>A chromosome level genome sequence of Diviner's sage (Salvia divinorum).</title>
        <authorList>
            <person name="Ford S.A."/>
            <person name="Ro D.-K."/>
            <person name="Ness R.W."/>
            <person name="Phillips M.A."/>
        </authorList>
    </citation>
    <scope>NUCLEOTIDE SEQUENCE [LARGE SCALE GENOMIC DNA]</scope>
    <source>
        <strain evidence="1">SAF-2024a</strain>
        <tissue evidence="1">Leaf</tissue>
    </source>
</reference>
<comment type="caution">
    <text evidence="1">The sequence shown here is derived from an EMBL/GenBank/DDBJ whole genome shotgun (WGS) entry which is preliminary data.</text>
</comment>
<keyword evidence="2" id="KW-1185">Reference proteome</keyword>
<dbReference type="Proteomes" id="UP001567538">
    <property type="component" value="Unassembled WGS sequence"/>
</dbReference>
<organism evidence="1 2">
    <name type="scientific">Salvia divinorum</name>
    <name type="common">Maria pastora</name>
    <name type="synonym">Diviner's sage</name>
    <dbReference type="NCBI Taxonomy" id="28513"/>
    <lineage>
        <taxon>Eukaryota</taxon>
        <taxon>Viridiplantae</taxon>
        <taxon>Streptophyta</taxon>
        <taxon>Embryophyta</taxon>
        <taxon>Tracheophyta</taxon>
        <taxon>Spermatophyta</taxon>
        <taxon>Magnoliopsida</taxon>
        <taxon>eudicotyledons</taxon>
        <taxon>Gunneridae</taxon>
        <taxon>Pentapetalae</taxon>
        <taxon>asterids</taxon>
        <taxon>lamiids</taxon>
        <taxon>Lamiales</taxon>
        <taxon>Lamiaceae</taxon>
        <taxon>Nepetoideae</taxon>
        <taxon>Mentheae</taxon>
        <taxon>Salviinae</taxon>
        <taxon>Salvia</taxon>
        <taxon>Salvia subgen. Calosphace</taxon>
    </lineage>
</organism>
<sequence>MNITPLPQFLFSFLCETNFQSLSQVLSAPPIIGTPTFTHGIAAHTVSASLLSRLSSFSGPSSRAFRPFRRRAIVHPPSSHLQFRFAVAARSWTLHAAAAGQLAPPLLKLKIQNEISSSRIC</sequence>
<evidence type="ECO:0000313" key="1">
    <source>
        <dbReference type="EMBL" id="KAL1533039.1"/>
    </source>
</evidence>
<gene>
    <name evidence="1" type="ORF">AAHA92_32981</name>
</gene>
<name>A0ABD1FMF9_SALDI</name>
<dbReference type="AlphaFoldDB" id="A0ABD1FMF9"/>
<evidence type="ECO:0000313" key="2">
    <source>
        <dbReference type="Proteomes" id="UP001567538"/>
    </source>
</evidence>
<protein>
    <submittedName>
        <fullName evidence="1">Uncharacterized protein</fullName>
    </submittedName>
</protein>
<dbReference type="EMBL" id="JBEAFC010000014">
    <property type="protein sequence ID" value="KAL1533039.1"/>
    <property type="molecule type" value="Genomic_DNA"/>
</dbReference>